<dbReference type="OrthoDB" id="9449045at2759"/>
<dbReference type="InterPro" id="IPR005904">
    <property type="entry name" value="Hxn_phspho_trans"/>
</dbReference>
<evidence type="ECO:0000256" key="12">
    <source>
        <dbReference type="ARBA" id="ARBA00022842"/>
    </source>
</evidence>
<comment type="caution">
    <text evidence="15">The sequence shown here is derived from an EMBL/GenBank/DDBJ whole genome shotgun (WGS) entry which is preliminary data.</text>
</comment>
<dbReference type="Pfam" id="PF00156">
    <property type="entry name" value="Pribosyltran"/>
    <property type="match status" value="1"/>
</dbReference>
<comment type="subcellular location">
    <subcellularLocation>
        <location evidence="2 13">Cytoplasm</location>
    </subcellularLocation>
</comment>
<dbReference type="GO" id="GO:0046100">
    <property type="term" value="P:hypoxanthine metabolic process"/>
    <property type="evidence" value="ECO:0007669"/>
    <property type="project" value="TreeGrafter"/>
</dbReference>
<dbReference type="EC" id="2.4.2.8" evidence="5 13"/>
<dbReference type="SUPFAM" id="SSF53271">
    <property type="entry name" value="PRTase-like"/>
    <property type="match status" value="1"/>
</dbReference>
<dbReference type="UniPathway" id="UPA00591">
    <property type="reaction ID" value="UER00648"/>
</dbReference>
<keyword evidence="12 13" id="KW-0460">Magnesium</keyword>
<dbReference type="GO" id="GO:0004422">
    <property type="term" value="F:hypoxanthine phosphoribosyltransferase activity"/>
    <property type="evidence" value="ECO:0007669"/>
    <property type="project" value="InterPro"/>
</dbReference>
<dbReference type="FunFam" id="3.40.50.2020:FF:000006">
    <property type="entry name" value="Hypoxanthine phosphoribosyltransferase"/>
    <property type="match status" value="1"/>
</dbReference>
<evidence type="ECO:0000256" key="13">
    <source>
        <dbReference type="RuleBase" id="RU364099"/>
    </source>
</evidence>
<dbReference type="NCBIfam" id="TIGR01203">
    <property type="entry name" value="HGPRTase"/>
    <property type="match status" value="1"/>
</dbReference>
<dbReference type="PANTHER" id="PTHR43340:SF1">
    <property type="entry name" value="HYPOXANTHINE PHOSPHORIBOSYLTRANSFERASE"/>
    <property type="match status" value="1"/>
</dbReference>
<evidence type="ECO:0000256" key="9">
    <source>
        <dbReference type="ARBA" id="ARBA00022723"/>
    </source>
</evidence>
<keyword evidence="8 13" id="KW-0808">Transferase</keyword>
<dbReference type="Gene3D" id="3.40.50.2020">
    <property type="match status" value="1"/>
</dbReference>
<dbReference type="GO" id="GO:0032264">
    <property type="term" value="P:IMP salvage"/>
    <property type="evidence" value="ECO:0007669"/>
    <property type="project" value="UniProtKB-UniPathway"/>
</dbReference>
<dbReference type="InParanoid" id="A0A2R5GAJ5"/>
<evidence type="ECO:0000259" key="14">
    <source>
        <dbReference type="Pfam" id="PF00156"/>
    </source>
</evidence>
<evidence type="ECO:0000256" key="2">
    <source>
        <dbReference type="ARBA" id="ARBA00004496"/>
    </source>
</evidence>
<evidence type="ECO:0000256" key="8">
    <source>
        <dbReference type="ARBA" id="ARBA00022679"/>
    </source>
</evidence>
<evidence type="ECO:0000313" key="15">
    <source>
        <dbReference type="EMBL" id="GBG26768.1"/>
    </source>
</evidence>
<evidence type="ECO:0000256" key="3">
    <source>
        <dbReference type="ARBA" id="ARBA00004669"/>
    </source>
</evidence>
<dbReference type="GO" id="GO:0032263">
    <property type="term" value="P:GMP salvage"/>
    <property type="evidence" value="ECO:0007669"/>
    <property type="project" value="TreeGrafter"/>
</dbReference>
<dbReference type="InterPro" id="IPR050408">
    <property type="entry name" value="HGPRT"/>
</dbReference>
<evidence type="ECO:0000256" key="5">
    <source>
        <dbReference type="ARBA" id="ARBA00011895"/>
    </source>
</evidence>
<feature type="domain" description="Phosphoribosyltransferase" evidence="14">
    <location>
        <begin position="60"/>
        <end position="206"/>
    </location>
</feature>
<evidence type="ECO:0000256" key="7">
    <source>
        <dbReference type="ARBA" id="ARBA00022676"/>
    </source>
</evidence>
<dbReference type="CDD" id="cd06223">
    <property type="entry name" value="PRTases_typeI"/>
    <property type="match status" value="1"/>
</dbReference>
<dbReference type="GO" id="GO:0000287">
    <property type="term" value="F:magnesium ion binding"/>
    <property type="evidence" value="ECO:0007669"/>
    <property type="project" value="TreeGrafter"/>
</dbReference>
<keyword evidence="10 13" id="KW-0660">Purine salvage</keyword>
<comment type="catalytic activity">
    <reaction evidence="13">
        <text>IMP + diphosphate = hypoxanthine + 5-phospho-alpha-D-ribose 1-diphosphate</text>
        <dbReference type="Rhea" id="RHEA:17973"/>
        <dbReference type="ChEBI" id="CHEBI:17368"/>
        <dbReference type="ChEBI" id="CHEBI:33019"/>
        <dbReference type="ChEBI" id="CHEBI:58017"/>
        <dbReference type="ChEBI" id="CHEBI:58053"/>
        <dbReference type="EC" id="2.4.2.8"/>
    </reaction>
</comment>
<sequence>MAEMDVELEQGLKQVADLIQRKVIEPSKRREAEETELSEEMKLQHAWSCNIERVIFTEAQLKKKVKEMAIQISKDFEGKQLLAVGILTGAVCFMTDLLKNMLIPYQIDFMSLSSYGKGTTSSGSVNVKQDLSFDPAGKHVLIIEDLIDTGNTLKWLKSYLMTKNCASVKLCTLLDKKARRTETDVAVDYVGFTCPDEFVVGYGMDFAENYRCLPFVGCLKPEAYQ</sequence>
<dbReference type="GO" id="GO:0005829">
    <property type="term" value="C:cytosol"/>
    <property type="evidence" value="ECO:0007669"/>
    <property type="project" value="TreeGrafter"/>
</dbReference>
<evidence type="ECO:0000313" key="16">
    <source>
        <dbReference type="Proteomes" id="UP000241890"/>
    </source>
</evidence>
<dbReference type="PANTHER" id="PTHR43340">
    <property type="entry name" value="HYPOXANTHINE-GUANINE PHOSPHORIBOSYLTRANSFERASE"/>
    <property type="match status" value="1"/>
</dbReference>
<comment type="cofactor">
    <cofactor evidence="1 13">
        <name>Mg(2+)</name>
        <dbReference type="ChEBI" id="CHEBI:18420"/>
    </cofactor>
</comment>
<keyword evidence="9 13" id="KW-0479">Metal-binding</keyword>
<evidence type="ECO:0000256" key="4">
    <source>
        <dbReference type="ARBA" id="ARBA00008391"/>
    </source>
</evidence>
<proteinExistence type="inferred from homology"/>
<evidence type="ECO:0000256" key="10">
    <source>
        <dbReference type="ARBA" id="ARBA00022726"/>
    </source>
</evidence>
<evidence type="ECO:0000256" key="6">
    <source>
        <dbReference type="ARBA" id="ARBA00022490"/>
    </source>
</evidence>
<dbReference type="AlphaFoldDB" id="A0A2R5GAJ5"/>
<dbReference type="EMBL" id="BEYU01000023">
    <property type="protein sequence ID" value="GBG26768.1"/>
    <property type="molecule type" value="Genomic_DNA"/>
</dbReference>
<dbReference type="GO" id="GO:0006178">
    <property type="term" value="P:guanine salvage"/>
    <property type="evidence" value="ECO:0007669"/>
    <property type="project" value="TreeGrafter"/>
</dbReference>
<evidence type="ECO:0000256" key="11">
    <source>
        <dbReference type="ARBA" id="ARBA00022741"/>
    </source>
</evidence>
<name>A0A2R5GAJ5_9STRA</name>
<organism evidence="15 16">
    <name type="scientific">Hondaea fermentalgiana</name>
    <dbReference type="NCBI Taxonomy" id="2315210"/>
    <lineage>
        <taxon>Eukaryota</taxon>
        <taxon>Sar</taxon>
        <taxon>Stramenopiles</taxon>
        <taxon>Bigyra</taxon>
        <taxon>Labyrinthulomycetes</taxon>
        <taxon>Thraustochytrida</taxon>
        <taxon>Thraustochytriidae</taxon>
        <taxon>Hondaea</taxon>
    </lineage>
</organism>
<keyword evidence="16" id="KW-1185">Reference proteome</keyword>
<keyword evidence="7 13" id="KW-0328">Glycosyltransferase</keyword>
<gene>
    <name evidence="15" type="ORF">FCC1311_029902</name>
</gene>
<accession>A0A2R5GAJ5</accession>
<dbReference type="InterPro" id="IPR000836">
    <property type="entry name" value="PRTase_dom"/>
</dbReference>
<evidence type="ECO:0000256" key="1">
    <source>
        <dbReference type="ARBA" id="ARBA00001946"/>
    </source>
</evidence>
<dbReference type="Proteomes" id="UP000241890">
    <property type="component" value="Unassembled WGS sequence"/>
</dbReference>
<keyword evidence="6 13" id="KW-0963">Cytoplasm</keyword>
<dbReference type="InterPro" id="IPR029057">
    <property type="entry name" value="PRTase-like"/>
</dbReference>
<dbReference type="FunCoup" id="A0A2R5GAJ5">
    <property type="interactions" value="19"/>
</dbReference>
<protein>
    <recommendedName>
        <fullName evidence="5 13">Hypoxanthine phosphoribosyltransferase</fullName>
        <ecNumber evidence="5 13">2.4.2.8</ecNumber>
    </recommendedName>
</protein>
<dbReference type="GO" id="GO:0006166">
    <property type="term" value="P:purine ribonucleoside salvage"/>
    <property type="evidence" value="ECO:0007669"/>
    <property type="project" value="UniProtKB-KW"/>
</dbReference>
<dbReference type="GO" id="GO:0000166">
    <property type="term" value="F:nucleotide binding"/>
    <property type="evidence" value="ECO:0007669"/>
    <property type="project" value="UniProtKB-KW"/>
</dbReference>
<comment type="similarity">
    <text evidence="4 13">Belongs to the purine/pyrimidine phosphoribosyltransferase family.</text>
</comment>
<keyword evidence="11 13" id="KW-0547">Nucleotide-binding</keyword>
<reference evidence="15 16" key="1">
    <citation type="submission" date="2017-12" db="EMBL/GenBank/DDBJ databases">
        <title>Sequencing, de novo assembly and annotation of complete genome of a new Thraustochytrid species, strain FCC1311.</title>
        <authorList>
            <person name="Sedici K."/>
            <person name="Godart F."/>
            <person name="Aiese Cigliano R."/>
            <person name="Sanseverino W."/>
            <person name="Barakat M."/>
            <person name="Ortet P."/>
            <person name="Marechal E."/>
            <person name="Cagnac O."/>
            <person name="Amato A."/>
        </authorList>
    </citation>
    <scope>NUCLEOTIDE SEQUENCE [LARGE SCALE GENOMIC DNA]</scope>
</reference>
<comment type="pathway">
    <text evidence="3 13">Purine metabolism; IMP biosynthesis via salvage pathway; IMP from hypoxanthine: step 1/1.</text>
</comment>